<organism evidence="2 3">
    <name type="scientific">Pontibacterium sinense</name>
    <dbReference type="NCBI Taxonomy" id="2781979"/>
    <lineage>
        <taxon>Bacteria</taxon>
        <taxon>Pseudomonadati</taxon>
        <taxon>Pseudomonadota</taxon>
        <taxon>Gammaproteobacteria</taxon>
        <taxon>Oceanospirillales</taxon>
        <taxon>Oceanospirillaceae</taxon>
        <taxon>Pontibacterium</taxon>
    </lineage>
</organism>
<dbReference type="RefSeq" id="WP_193952317.1">
    <property type="nucleotide sequence ID" value="NZ_JADEYS010000004.1"/>
</dbReference>
<accession>A0A8J7FT39</accession>
<dbReference type="EMBL" id="JADEYS010000004">
    <property type="protein sequence ID" value="MBE9396765.1"/>
    <property type="molecule type" value="Genomic_DNA"/>
</dbReference>
<comment type="caution">
    <text evidence="2">The sequence shown here is derived from an EMBL/GenBank/DDBJ whole genome shotgun (WGS) entry which is preliminary data.</text>
</comment>
<dbReference type="CDD" id="cd14789">
    <property type="entry name" value="Tiki"/>
    <property type="match status" value="1"/>
</dbReference>
<sequence length="287" mass="31752">MNKLALWISGALLSFGVAHAETSVWQIEKGKDRLYLGGTIHVLSSSDLPLPATFHRIFDNTDVLVLETDVSQLTLPENSMRLLGMLTYSDGRSLRDVVSAETFGKLQAFASAEGVPITMFERLTPAGVALTVLSIELAKAGIQHEGVDTIFHNQAQARGKPVQGLESIDDHLQFVANMGEGVEDQFVSQTLDDAHKTREGIRTIIDAWRSGDVKALEEAVLDGMPTDYPKLYQELLVQRNNNWMPQILDMFDTPEQEFVLVGAAHLLGPDGLLKQLQVKGYRIRQLE</sequence>
<evidence type="ECO:0000313" key="3">
    <source>
        <dbReference type="Proteomes" id="UP000640333"/>
    </source>
</evidence>
<evidence type="ECO:0000256" key="1">
    <source>
        <dbReference type="SAM" id="SignalP"/>
    </source>
</evidence>
<keyword evidence="3" id="KW-1185">Reference proteome</keyword>
<name>A0A8J7FT39_9GAMM</name>
<feature type="signal peptide" evidence="1">
    <location>
        <begin position="1"/>
        <end position="20"/>
    </location>
</feature>
<dbReference type="PANTHER" id="PTHR40590:SF1">
    <property type="entry name" value="CYTOPLASMIC PROTEIN"/>
    <property type="match status" value="1"/>
</dbReference>
<dbReference type="InterPro" id="IPR002816">
    <property type="entry name" value="TraB/PrgY/GumN_fam"/>
</dbReference>
<keyword evidence="1" id="KW-0732">Signal</keyword>
<dbReference type="PANTHER" id="PTHR40590">
    <property type="entry name" value="CYTOPLASMIC PROTEIN-RELATED"/>
    <property type="match status" value="1"/>
</dbReference>
<reference evidence="2" key="1">
    <citation type="submission" date="2020-10" db="EMBL/GenBank/DDBJ databases">
        <title>Bacterium isolated from coastal waters sediment.</title>
        <authorList>
            <person name="Chen R.-J."/>
            <person name="Lu D.-C."/>
            <person name="Zhu K.-L."/>
            <person name="Du Z.-J."/>
        </authorList>
    </citation>
    <scope>NUCLEOTIDE SEQUENCE</scope>
    <source>
        <strain evidence="2">N1Y112</strain>
    </source>
</reference>
<dbReference type="InterPro" id="IPR047111">
    <property type="entry name" value="YbaP-like"/>
</dbReference>
<protein>
    <submittedName>
        <fullName evidence="2">TraB/GumN family protein</fullName>
    </submittedName>
</protein>
<feature type="chain" id="PRO_5035233765" evidence="1">
    <location>
        <begin position="21"/>
        <end position="287"/>
    </location>
</feature>
<dbReference type="Proteomes" id="UP000640333">
    <property type="component" value="Unassembled WGS sequence"/>
</dbReference>
<dbReference type="Pfam" id="PF01963">
    <property type="entry name" value="TraB_PrgY_gumN"/>
    <property type="match status" value="1"/>
</dbReference>
<gene>
    <name evidence="2" type="ORF">IOQ59_05750</name>
</gene>
<proteinExistence type="predicted"/>
<evidence type="ECO:0000313" key="2">
    <source>
        <dbReference type="EMBL" id="MBE9396765.1"/>
    </source>
</evidence>
<dbReference type="AlphaFoldDB" id="A0A8J7FT39"/>